<feature type="region of interest" description="Disordered" evidence="1">
    <location>
        <begin position="39"/>
        <end position="60"/>
    </location>
</feature>
<accession>A0AAQ3TXR9</accession>
<reference evidence="2 3" key="1">
    <citation type="submission" date="2024-02" db="EMBL/GenBank/DDBJ databases">
        <title>High-quality chromosome-scale genome assembly of Pensacola bahiagrass (Paspalum notatum Flugge var. saurae).</title>
        <authorList>
            <person name="Vega J.M."/>
            <person name="Podio M."/>
            <person name="Orjuela J."/>
            <person name="Siena L.A."/>
            <person name="Pessino S.C."/>
            <person name="Combes M.C."/>
            <person name="Mariac C."/>
            <person name="Albertini E."/>
            <person name="Pupilli F."/>
            <person name="Ortiz J.P.A."/>
            <person name="Leblanc O."/>
        </authorList>
    </citation>
    <scope>NUCLEOTIDE SEQUENCE [LARGE SCALE GENOMIC DNA]</scope>
    <source>
        <strain evidence="2">R1</strain>
        <tissue evidence="2">Leaf</tissue>
    </source>
</reference>
<gene>
    <name evidence="2" type="ORF">U9M48_028899</name>
</gene>
<dbReference type="Proteomes" id="UP001341281">
    <property type="component" value="Chromosome 06"/>
</dbReference>
<protein>
    <submittedName>
        <fullName evidence="2">Uncharacterized protein</fullName>
    </submittedName>
</protein>
<sequence>MLDVILRLVLPMLFRLMLNCIYRRYRSLHHHHHPIDDQVARAPDIPRGGWANVNDYDRVR</sequence>
<dbReference type="EMBL" id="CP144750">
    <property type="protein sequence ID" value="WVZ81533.1"/>
    <property type="molecule type" value="Genomic_DNA"/>
</dbReference>
<evidence type="ECO:0000313" key="3">
    <source>
        <dbReference type="Proteomes" id="UP001341281"/>
    </source>
</evidence>
<dbReference type="AlphaFoldDB" id="A0AAQ3TXR9"/>
<name>A0AAQ3TXR9_PASNO</name>
<organism evidence="2 3">
    <name type="scientific">Paspalum notatum var. saurae</name>
    <dbReference type="NCBI Taxonomy" id="547442"/>
    <lineage>
        <taxon>Eukaryota</taxon>
        <taxon>Viridiplantae</taxon>
        <taxon>Streptophyta</taxon>
        <taxon>Embryophyta</taxon>
        <taxon>Tracheophyta</taxon>
        <taxon>Spermatophyta</taxon>
        <taxon>Magnoliopsida</taxon>
        <taxon>Liliopsida</taxon>
        <taxon>Poales</taxon>
        <taxon>Poaceae</taxon>
        <taxon>PACMAD clade</taxon>
        <taxon>Panicoideae</taxon>
        <taxon>Andropogonodae</taxon>
        <taxon>Paspaleae</taxon>
        <taxon>Paspalinae</taxon>
        <taxon>Paspalum</taxon>
    </lineage>
</organism>
<proteinExistence type="predicted"/>
<keyword evidence="3" id="KW-1185">Reference proteome</keyword>
<evidence type="ECO:0000313" key="2">
    <source>
        <dbReference type="EMBL" id="WVZ81533.1"/>
    </source>
</evidence>
<evidence type="ECO:0000256" key="1">
    <source>
        <dbReference type="SAM" id="MobiDB-lite"/>
    </source>
</evidence>